<proteinExistence type="predicted"/>
<evidence type="ECO:0000313" key="2">
    <source>
        <dbReference type="Proteomes" id="UP000008237"/>
    </source>
</evidence>
<dbReference type="Proteomes" id="UP000008237">
    <property type="component" value="Unassembled WGS sequence"/>
</dbReference>
<protein>
    <submittedName>
        <fullName evidence="1">Uncharacterized protein</fullName>
    </submittedName>
</protein>
<name>E2BAA1_HARSA</name>
<organism evidence="2">
    <name type="scientific">Harpegnathos saltator</name>
    <name type="common">Jerdon's jumping ant</name>
    <dbReference type="NCBI Taxonomy" id="610380"/>
    <lineage>
        <taxon>Eukaryota</taxon>
        <taxon>Metazoa</taxon>
        <taxon>Ecdysozoa</taxon>
        <taxon>Arthropoda</taxon>
        <taxon>Hexapoda</taxon>
        <taxon>Insecta</taxon>
        <taxon>Pterygota</taxon>
        <taxon>Neoptera</taxon>
        <taxon>Endopterygota</taxon>
        <taxon>Hymenoptera</taxon>
        <taxon>Apocrita</taxon>
        <taxon>Aculeata</taxon>
        <taxon>Formicoidea</taxon>
        <taxon>Formicidae</taxon>
        <taxon>Ponerinae</taxon>
        <taxon>Ponerini</taxon>
        <taxon>Harpegnathos</taxon>
    </lineage>
</organism>
<reference evidence="1 2" key="1">
    <citation type="journal article" date="2010" name="Science">
        <title>Genomic comparison of the ants Camponotus floridanus and Harpegnathos saltator.</title>
        <authorList>
            <person name="Bonasio R."/>
            <person name="Zhang G."/>
            <person name="Ye C."/>
            <person name="Mutti N.S."/>
            <person name="Fang X."/>
            <person name="Qin N."/>
            <person name="Donahue G."/>
            <person name="Yang P."/>
            <person name="Li Q."/>
            <person name="Li C."/>
            <person name="Zhang P."/>
            <person name="Huang Z."/>
            <person name="Berger S.L."/>
            <person name="Reinberg D."/>
            <person name="Wang J."/>
            <person name="Liebig J."/>
        </authorList>
    </citation>
    <scope>NUCLEOTIDE SEQUENCE [LARGE SCALE GENOMIC DNA]</scope>
    <source>
        <strain evidence="1 2">R22 G/1</strain>
    </source>
</reference>
<accession>E2BAA1</accession>
<sequence length="165" mass="18387">MREASEGYGRSAKYPTHRVPIYAPASDIGFVKTTIARVHIEHGCDVEVHNSQRIAASMTFQPPHVTGEHVVERESEQQSHQAQQQISALGATRLPLEQLVQLRETVSILRRQLEGATQRIEGAIEIIQQSANDLVLGMSTGIYVIVQADELSGRRQDCELKFQES</sequence>
<dbReference type="EMBL" id="GL446691">
    <property type="protein sequence ID" value="EFN87399.1"/>
    <property type="molecule type" value="Genomic_DNA"/>
</dbReference>
<dbReference type="AlphaFoldDB" id="E2BAA1"/>
<dbReference type="InParanoid" id="E2BAA1"/>
<evidence type="ECO:0000313" key="1">
    <source>
        <dbReference type="EMBL" id="EFN87399.1"/>
    </source>
</evidence>
<gene>
    <name evidence="1" type="ORF">EAI_17594</name>
</gene>
<keyword evidence="2" id="KW-1185">Reference proteome</keyword>